<proteinExistence type="predicted"/>
<keyword evidence="3" id="KW-1185">Reference proteome</keyword>
<protein>
    <recommendedName>
        <fullName evidence="1">RNB domain-containing protein</fullName>
    </recommendedName>
</protein>
<dbReference type="InterPro" id="IPR012340">
    <property type="entry name" value="NA-bd_OB-fold"/>
</dbReference>
<dbReference type="GO" id="GO:0003723">
    <property type="term" value="F:RNA binding"/>
    <property type="evidence" value="ECO:0007669"/>
    <property type="project" value="InterPro"/>
</dbReference>
<feature type="domain" description="RNB" evidence="1">
    <location>
        <begin position="572"/>
        <end position="936"/>
    </location>
</feature>
<reference evidence="2" key="1">
    <citation type="journal article" date="2020" name="Stud. Mycol.">
        <title>101 Dothideomycetes genomes: a test case for predicting lifestyles and emergence of pathogens.</title>
        <authorList>
            <person name="Haridas S."/>
            <person name="Albert R."/>
            <person name="Binder M."/>
            <person name="Bloem J."/>
            <person name="Labutti K."/>
            <person name="Salamov A."/>
            <person name="Andreopoulos B."/>
            <person name="Baker S."/>
            <person name="Barry K."/>
            <person name="Bills G."/>
            <person name="Bluhm B."/>
            <person name="Cannon C."/>
            <person name="Castanera R."/>
            <person name="Culley D."/>
            <person name="Daum C."/>
            <person name="Ezra D."/>
            <person name="Gonzalez J."/>
            <person name="Henrissat B."/>
            <person name="Kuo A."/>
            <person name="Liang C."/>
            <person name="Lipzen A."/>
            <person name="Lutzoni F."/>
            <person name="Magnuson J."/>
            <person name="Mondo S."/>
            <person name="Nolan M."/>
            <person name="Ohm R."/>
            <person name="Pangilinan J."/>
            <person name="Park H.-J."/>
            <person name="Ramirez L."/>
            <person name="Alfaro M."/>
            <person name="Sun H."/>
            <person name="Tritt A."/>
            <person name="Yoshinaga Y."/>
            <person name="Zwiers L.-H."/>
            <person name="Turgeon B."/>
            <person name="Goodwin S."/>
            <person name="Spatafora J."/>
            <person name="Crous P."/>
            <person name="Grigoriev I."/>
        </authorList>
    </citation>
    <scope>NUCLEOTIDE SEQUENCE</scope>
    <source>
        <strain evidence="2">CBS 627.86</strain>
    </source>
</reference>
<gene>
    <name evidence="2" type="ORF">BDV96DRAFT_650587</name>
</gene>
<dbReference type="EMBL" id="ML977336">
    <property type="protein sequence ID" value="KAF2110984.1"/>
    <property type="molecule type" value="Genomic_DNA"/>
</dbReference>
<dbReference type="Pfam" id="PF25522">
    <property type="entry name" value="OB_cyt-4"/>
    <property type="match status" value="1"/>
</dbReference>
<name>A0A6A5YW26_9PLEO</name>
<dbReference type="InterPro" id="IPR001900">
    <property type="entry name" value="RNase_II/R"/>
</dbReference>
<evidence type="ECO:0000313" key="3">
    <source>
        <dbReference type="Proteomes" id="UP000799770"/>
    </source>
</evidence>
<evidence type="ECO:0000313" key="2">
    <source>
        <dbReference type="EMBL" id="KAF2110984.1"/>
    </source>
</evidence>
<evidence type="ECO:0000259" key="1">
    <source>
        <dbReference type="SMART" id="SM00955"/>
    </source>
</evidence>
<dbReference type="AlphaFoldDB" id="A0A6A5YW26"/>
<accession>A0A6A5YW26</accession>
<dbReference type="OrthoDB" id="2285229at2759"/>
<dbReference type="PANTHER" id="PTHR23355:SF65">
    <property type="entry name" value="EXORIBONUCLEASE CYT-4, PUTATIVE (AFU_ORTHOLOGUE AFUA_7G01550)-RELATED"/>
    <property type="match status" value="1"/>
</dbReference>
<dbReference type="Pfam" id="PF00773">
    <property type="entry name" value="RNB"/>
    <property type="match status" value="1"/>
</dbReference>
<dbReference type="Pfam" id="PF23214">
    <property type="entry name" value="SH3_CYT4"/>
    <property type="match status" value="1"/>
</dbReference>
<dbReference type="SUPFAM" id="SSF50249">
    <property type="entry name" value="Nucleic acid-binding proteins"/>
    <property type="match status" value="1"/>
</dbReference>
<dbReference type="PANTHER" id="PTHR23355">
    <property type="entry name" value="RIBONUCLEASE"/>
    <property type="match status" value="1"/>
</dbReference>
<dbReference type="InterPro" id="IPR056624">
    <property type="entry name" value="WH_CYT4"/>
</dbReference>
<sequence>MLLPELKLLSAPSRDFATQEMLRTGVPPWPSGYVCWHCRQRIVSQRRTIAHATAAATKRSGSKRDGAIQRSHRAFHTTPSALHASLSSTSSTVNNPFLLDSSAVPIRTRLQKWQEEKGGLNDEQLGAFGNFPRSGETSNNLTKVHFRGSKSDEDSAQNEQWEENDEEGDLITIGLFLKPGDVVELRQTGREPVVAVFVQQLGLVSQFFSVNGRWCHGSLHSIAFAISGCMDPAMLDPIIPYLPTHLPDLKDVGVHVPRDLAAPVTDFLQGLRDESEKIYRENAAVLDNAYATLADQTRTRMMTLIQIAKALLGRTDSIWRPTNAMLLAVRKALLHNAFRFNSDLRNQRLTNVFSIRPKDEVQGIEHVHEWIRQFQTHQAICIKTTNDDTRASARKPTDGARYVSDFIDKARRLVLLSREHRSPLIGGLGPTKQRYPISDGSSATRVAWGESFNSADKEIINFLSGGILGRKFLSMPALHSAISALLHATDLYKDITKDLPGLERYGRAMTYTIGQVFLQEIGVLTPYENRSLYDEQLMLPTLQLSRNLEILNTKAELTRRSPDFRDSMADIRRDWGTMNVYCIDAVGAKEIDDGVSIERVDGKDSEYWVHVHVANPTAFFDKTHVLSGLAAHMTETVYTPERTFPMLPAWVSQNYFSLGPNRPVLTFSTRTNLRGDILERKVQSGIIRRVISLTPSAVCEHLGMKEEGDVKSLVVGGEVPPKETTHTAAELTSEQLQELRDMNTISSVLWDMRKANGGVKGGVGQFECTLYESYGKTGLNWTPLSLDKARLISGDPIIELKTVSGNHLGRQDHSALNIVEELMLLACTTAAAWCAERAIPVMFRGTVESPTAENEKLGLSLADFRSKIVDPYMEKHGRLSRTLLFQYLDRMGRSIAHSSPLPHRTIGVESYVKVTSPLRRFSDMIAHWQIEAALRQEARTGTTFSVNDLANTSHPTLPFSQRQIQESIITLSPREKIIASTKAYSRQFWALQAFARSFYFNEASLPKTLRVWIKRKREDDAATGLLPDFMVSAVVPQTAGFDLEVGDEYEAEIVSIDLFSRALVLRPIRLLGRESCMEEFRDVIPQRSQ</sequence>
<dbReference type="InterPro" id="IPR050180">
    <property type="entry name" value="RNR_Ribonuclease"/>
</dbReference>
<dbReference type="InterPro" id="IPR057912">
    <property type="entry name" value="OB_CYT4_C"/>
</dbReference>
<dbReference type="Proteomes" id="UP000799770">
    <property type="component" value="Unassembled WGS sequence"/>
</dbReference>
<dbReference type="InterPro" id="IPR056625">
    <property type="entry name" value="SH3_CYT4"/>
</dbReference>
<dbReference type="SMART" id="SM00955">
    <property type="entry name" value="RNB"/>
    <property type="match status" value="1"/>
</dbReference>
<dbReference type="GO" id="GO:0006402">
    <property type="term" value="P:mRNA catabolic process"/>
    <property type="evidence" value="ECO:0007669"/>
    <property type="project" value="TreeGrafter"/>
</dbReference>
<organism evidence="2 3">
    <name type="scientific">Lophiotrema nucula</name>
    <dbReference type="NCBI Taxonomy" id="690887"/>
    <lineage>
        <taxon>Eukaryota</taxon>
        <taxon>Fungi</taxon>
        <taxon>Dikarya</taxon>
        <taxon>Ascomycota</taxon>
        <taxon>Pezizomycotina</taxon>
        <taxon>Dothideomycetes</taxon>
        <taxon>Pleosporomycetidae</taxon>
        <taxon>Pleosporales</taxon>
        <taxon>Lophiotremataceae</taxon>
        <taxon>Lophiotrema</taxon>
    </lineage>
</organism>
<dbReference type="Pfam" id="PF23216">
    <property type="entry name" value="WHD_CYT4"/>
    <property type="match status" value="1"/>
</dbReference>
<dbReference type="GO" id="GO:0000175">
    <property type="term" value="F:3'-5'-RNA exonuclease activity"/>
    <property type="evidence" value="ECO:0007669"/>
    <property type="project" value="TreeGrafter"/>
</dbReference>
<dbReference type="GO" id="GO:0000932">
    <property type="term" value="C:P-body"/>
    <property type="evidence" value="ECO:0007669"/>
    <property type="project" value="TreeGrafter"/>
</dbReference>